<comment type="caution">
    <text evidence="3">The sequence shown here is derived from an EMBL/GenBank/DDBJ whole genome shotgun (WGS) entry which is preliminary data.</text>
</comment>
<dbReference type="InterPro" id="IPR001509">
    <property type="entry name" value="Epimerase_deHydtase"/>
</dbReference>
<dbReference type="SUPFAM" id="SSF51735">
    <property type="entry name" value="NAD(P)-binding Rossmann-fold domains"/>
    <property type="match status" value="1"/>
</dbReference>
<dbReference type="InterPro" id="IPR036291">
    <property type="entry name" value="NAD(P)-bd_dom_sf"/>
</dbReference>
<sequence>MKVLITGGAGYLGTELVKLLTKNEAITEIVVYDNLSRNNYNLLLGHKMENHQKVKLVMGDVLDSRSLRKHLKGVGTVFHFAANVTTPFSNTDPHFFEQVNHWGTAELVYAIEESDVQKVIYTSSTSVYGASKQFVNEDSTPNPRTFYGISKMRGEEHITRLSNQIDTYILRCGNVYGYSRSMRFDAVINKFVFEANFNRKISINGKGNQSRSFIHIDKLTKVLSDIIFSNAPSGTYNVVGKNLSILDIVHVLKEVYPDLEFNFVNQHLNLREINVDPKSKLEAFLDIPHDGDLKEDLINFKNKFSF</sequence>
<reference evidence="3" key="1">
    <citation type="submission" date="2023-06" db="EMBL/GenBank/DDBJ databases">
        <title>Genomic of Agaribacillus aureum.</title>
        <authorList>
            <person name="Wang G."/>
        </authorList>
    </citation>
    <scope>NUCLEOTIDE SEQUENCE</scope>
    <source>
        <strain evidence="3">BMA12</strain>
    </source>
</reference>
<evidence type="ECO:0000259" key="2">
    <source>
        <dbReference type="Pfam" id="PF01370"/>
    </source>
</evidence>
<dbReference type="Gene3D" id="3.90.25.10">
    <property type="entry name" value="UDP-galactose 4-epimerase, domain 1"/>
    <property type="match status" value="1"/>
</dbReference>
<dbReference type="EMBL" id="JAUJEB010000001">
    <property type="protein sequence ID" value="MDN5210929.1"/>
    <property type="molecule type" value="Genomic_DNA"/>
</dbReference>
<evidence type="ECO:0000313" key="3">
    <source>
        <dbReference type="EMBL" id="MDN5210929.1"/>
    </source>
</evidence>
<name>A0ABT8KZR6_9BACT</name>
<dbReference type="PANTHER" id="PTHR43000">
    <property type="entry name" value="DTDP-D-GLUCOSE 4,6-DEHYDRATASE-RELATED"/>
    <property type="match status" value="1"/>
</dbReference>
<dbReference type="Proteomes" id="UP001172083">
    <property type="component" value="Unassembled WGS sequence"/>
</dbReference>
<evidence type="ECO:0000256" key="1">
    <source>
        <dbReference type="ARBA" id="ARBA00007637"/>
    </source>
</evidence>
<accession>A0ABT8KZR6</accession>
<dbReference type="CDD" id="cd08946">
    <property type="entry name" value="SDR_e"/>
    <property type="match status" value="1"/>
</dbReference>
<feature type="domain" description="NAD-dependent epimerase/dehydratase" evidence="2">
    <location>
        <begin position="3"/>
        <end position="229"/>
    </location>
</feature>
<dbReference type="Gene3D" id="3.40.50.720">
    <property type="entry name" value="NAD(P)-binding Rossmann-like Domain"/>
    <property type="match status" value="1"/>
</dbReference>
<protein>
    <submittedName>
        <fullName evidence="3">SDR family oxidoreductase</fullName>
    </submittedName>
</protein>
<proteinExistence type="inferred from homology"/>
<gene>
    <name evidence="3" type="ORF">QQ020_02680</name>
</gene>
<comment type="similarity">
    <text evidence="1">Belongs to the NAD(P)-dependent epimerase/dehydratase family.</text>
</comment>
<organism evidence="3 4">
    <name type="scientific">Agaribacillus aureus</name>
    <dbReference type="NCBI Taxonomy" id="3051825"/>
    <lineage>
        <taxon>Bacteria</taxon>
        <taxon>Pseudomonadati</taxon>
        <taxon>Bacteroidota</taxon>
        <taxon>Cytophagia</taxon>
        <taxon>Cytophagales</taxon>
        <taxon>Splendidivirgaceae</taxon>
        <taxon>Agaribacillus</taxon>
    </lineage>
</organism>
<keyword evidence="4" id="KW-1185">Reference proteome</keyword>
<evidence type="ECO:0000313" key="4">
    <source>
        <dbReference type="Proteomes" id="UP001172083"/>
    </source>
</evidence>
<dbReference type="RefSeq" id="WP_346756266.1">
    <property type="nucleotide sequence ID" value="NZ_JAUJEB010000001.1"/>
</dbReference>
<dbReference type="Pfam" id="PF01370">
    <property type="entry name" value="Epimerase"/>
    <property type="match status" value="1"/>
</dbReference>